<proteinExistence type="predicted"/>
<dbReference type="RefSeq" id="XP_066707325.1">
    <property type="nucleotide sequence ID" value="XM_066838432.1"/>
</dbReference>
<evidence type="ECO:0000313" key="3">
    <source>
        <dbReference type="Proteomes" id="UP001391051"/>
    </source>
</evidence>
<evidence type="ECO:0000256" key="1">
    <source>
        <dbReference type="SAM" id="SignalP"/>
    </source>
</evidence>
<reference evidence="2 3" key="1">
    <citation type="submission" date="2023-01" db="EMBL/GenBank/DDBJ databases">
        <title>Analysis of 21 Apiospora genomes using comparative genomics revels a genus with tremendous synthesis potential of carbohydrate active enzymes and secondary metabolites.</title>
        <authorList>
            <person name="Sorensen T."/>
        </authorList>
    </citation>
    <scope>NUCLEOTIDE SEQUENCE [LARGE SCALE GENOMIC DNA]</scope>
    <source>
        <strain evidence="2 3">CBS 24483</strain>
    </source>
</reference>
<name>A0ABR1QZ38_9PEZI</name>
<evidence type="ECO:0008006" key="4">
    <source>
        <dbReference type="Google" id="ProtNLM"/>
    </source>
</evidence>
<sequence length="138" mass="15054">MSRHACIFCVGELVSLLLPLLLQSTEIARDLHVLVDRPDDSLPLLHHIAEELRHGPQSHLGDEACYLRGSVADKQASCILGRWLVAQDVSSSAPVLTGRDPDLLGGRYYVKQHHRETSLGKRAMLQGVLAVSVADGSK</sequence>
<gene>
    <name evidence="2" type="ORF">PG986_002210</name>
</gene>
<feature type="chain" id="PRO_5046151021" description="Secreted protein" evidence="1">
    <location>
        <begin position="25"/>
        <end position="138"/>
    </location>
</feature>
<feature type="signal peptide" evidence="1">
    <location>
        <begin position="1"/>
        <end position="24"/>
    </location>
</feature>
<accession>A0ABR1QZ38</accession>
<organism evidence="2 3">
    <name type="scientific">Apiospora aurea</name>
    <dbReference type="NCBI Taxonomy" id="335848"/>
    <lineage>
        <taxon>Eukaryota</taxon>
        <taxon>Fungi</taxon>
        <taxon>Dikarya</taxon>
        <taxon>Ascomycota</taxon>
        <taxon>Pezizomycotina</taxon>
        <taxon>Sordariomycetes</taxon>
        <taxon>Xylariomycetidae</taxon>
        <taxon>Amphisphaeriales</taxon>
        <taxon>Apiosporaceae</taxon>
        <taxon>Apiospora</taxon>
    </lineage>
</organism>
<dbReference type="GeneID" id="92071494"/>
<comment type="caution">
    <text evidence="2">The sequence shown here is derived from an EMBL/GenBank/DDBJ whole genome shotgun (WGS) entry which is preliminary data.</text>
</comment>
<evidence type="ECO:0000313" key="2">
    <source>
        <dbReference type="EMBL" id="KAK7967933.1"/>
    </source>
</evidence>
<dbReference type="EMBL" id="JAQQWE010000001">
    <property type="protein sequence ID" value="KAK7967933.1"/>
    <property type="molecule type" value="Genomic_DNA"/>
</dbReference>
<dbReference type="Proteomes" id="UP001391051">
    <property type="component" value="Unassembled WGS sequence"/>
</dbReference>
<keyword evidence="3" id="KW-1185">Reference proteome</keyword>
<keyword evidence="1" id="KW-0732">Signal</keyword>
<protein>
    <recommendedName>
        <fullName evidence="4">Secreted protein</fullName>
    </recommendedName>
</protein>